<reference evidence="4" key="1">
    <citation type="submission" date="2023-05" db="EMBL/GenBank/DDBJ databases">
        <title>Sedimentitalea sp. nov. JM2-8.</title>
        <authorList>
            <person name="Huang J."/>
        </authorList>
    </citation>
    <scope>NUCLEOTIDE SEQUENCE [LARGE SCALE GENOMIC DNA]</scope>
    <source>
        <strain evidence="4">KHS03</strain>
    </source>
</reference>
<organism evidence="3 4">
    <name type="scientific">Sedimentitalea todarodis</name>
    <dbReference type="NCBI Taxonomy" id="1631240"/>
    <lineage>
        <taxon>Bacteria</taxon>
        <taxon>Pseudomonadati</taxon>
        <taxon>Pseudomonadota</taxon>
        <taxon>Alphaproteobacteria</taxon>
        <taxon>Rhodobacterales</taxon>
        <taxon>Paracoccaceae</taxon>
        <taxon>Sedimentitalea</taxon>
    </lineage>
</organism>
<sequence>MVVLFHGEMREMIQGGPQNTSTQDRFDCVVIGAGIAGASVAAELAVSMHVLLLERESQPGYHTTGRSAAVYTVAYGPPVIRALTRASGTFFREPESDFLSAPLLNRRGVVFPARKDQSAAMEALHDDLGDAVAKLDAAEVLMAAPLLRDGYAVGGLFDADASDIDVHALHQHYLRRFRSEGGLLRVDAEVTAIEHDGGWTVHTSTGSTTAPIVINASGAWADEIAALAGVRRRGLMPKRRTALIVAPPPGIEPQNWPMIVDVEEQFYLKPDAGKFLISPADADLSPPCDAQPDELQVAICIDRIERAFDLTIRRIESKWAGLRSFLPDGCPLAAYETDMPGFFWLAGQGGYGIQTAPALARAAAAIVQGRAMPPDIADQGVTEVSLGSIGRGVPA</sequence>
<dbReference type="PANTHER" id="PTHR13847">
    <property type="entry name" value="SARCOSINE DEHYDROGENASE-RELATED"/>
    <property type="match status" value="1"/>
</dbReference>
<evidence type="ECO:0000259" key="2">
    <source>
        <dbReference type="Pfam" id="PF01266"/>
    </source>
</evidence>
<dbReference type="Gene3D" id="3.30.9.10">
    <property type="entry name" value="D-Amino Acid Oxidase, subunit A, domain 2"/>
    <property type="match status" value="1"/>
</dbReference>
<dbReference type="InterPro" id="IPR006076">
    <property type="entry name" value="FAD-dep_OxRdtase"/>
</dbReference>
<accession>A0ABU3VDV4</accession>
<dbReference type="EC" id="1.-.-.-" evidence="3"/>
<dbReference type="Pfam" id="PF01266">
    <property type="entry name" value="DAO"/>
    <property type="match status" value="1"/>
</dbReference>
<gene>
    <name evidence="3" type="ORF">QO231_10875</name>
</gene>
<dbReference type="Proteomes" id="UP001255416">
    <property type="component" value="Unassembled WGS sequence"/>
</dbReference>
<evidence type="ECO:0000313" key="3">
    <source>
        <dbReference type="EMBL" id="MDU9004353.1"/>
    </source>
</evidence>
<dbReference type="SUPFAM" id="SSF51905">
    <property type="entry name" value="FAD/NAD(P)-binding domain"/>
    <property type="match status" value="1"/>
</dbReference>
<keyword evidence="4" id="KW-1185">Reference proteome</keyword>
<name>A0ABU3VDV4_9RHOB</name>
<evidence type="ECO:0000256" key="1">
    <source>
        <dbReference type="ARBA" id="ARBA00023002"/>
    </source>
</evidence>
<protein>
    <submittedName>
        <fullName evidence="3">FAD-dependent oxidoreductase</fullName>
        <ecNumber evidence="3">1.-.-.-</ecNumber>
    </submittedName>
</protein>
<proteinExistence type="predicted"/>
<dbReference type="InterPro" id="IPR036188">
    <property type="entry name" value="FAD/NAD-bd_sf"/>
</dbReference>
<comment type="caution">
    <text evidence="3">The sequence shown here is derived from an EMBL/GenBank/DDBJ whole genome shotgun (WGS) entry which is preliminary data.</text>
</comment>
<dbReference type="Gene3D" id="3.50.50.60">
    <property type="entry name" value="FAD/NAD(P)-binding domain"/>
    <property type="match status" value="1"/>
</dbReference>
<dbReference type="RefSeq" id="WP_316775996.1">
    <property type="nucleotide sequence ID" value="NZ_JASMWN010000007.1"/>
</dbReference>
<dbReference type="EMBL" id="JASMWN010000007">
    <property type="protein sequence ID" value="MDU9004353.1"/>
    <property type="molecule type" value="Genomic_DNA"/>
</dbReference>
<feature type="domain" description="FAD dependent oxidoreductase" evidence="2">
    <location>
        <begin position="27"/>
        <end position="365"/>
    </location>
</feature>
<dbReference type="GO" id="GO:0016491">
    <property type="term" value="F:oxidoreductase activity"/>
    <property type="evidence" value="ECO:0007669"/>
    <property type="project" value="UniProtKB-KW"/>
</dbReference>
<evidence type="ECO:0000313" key="4">
    <source>
        <dbReference type="Proteomes" id="UP001255416"/>
    </source>
</evidence>
<dbReference type="PANTHER" id="PTHR13847:SF287">
    <property type="entry name" value="FAD-DEPENDENT OXIDOREDUCTASE DOMAIN-CONTAINING PROTEIN 1"/>
    <property type="match status" value="1"/>
</dbReference>
<keyword evidence="1 3" id="KW-0560">Oxidoreductase</keyword>